<dbReference type="EMBL" id="JAAAJA010000093">
    <property type="protein sequence ID" value="KAG0262632.1"/>
    <property type="molecule type" value="Genomic_DNA"/>
</dbReference>
<evidence type="ECO:0000256" key="2">
    <source>
        <dbReference type="SAM" id="MobiDB-lite"/>
    </source>
</evidence>
<evidence type="ECO:0000256" key="1">
    <source>
        <dbReference type="ARBA" id="ARBA00022737"/>
    </source>
</evidence>
<feature type="compositionally biased region" description="Low complexity" evidence="2">
    <location>
        <begin position="100"/>
        <end position="118"/>
    </location>
</feature>
<feature type="region of interest" description="Disordered" evidence="2">
    <location>
        <begin position="100"/>
        <end position="132"/>
    </location>
</feature>
<gene>
    <name evidence="3" type="ORF">BG011_009939</name>
</gene>
<dbReference type="PANTHER" id="PTHR47933:SF11">
    <property type="entry name" value="PENTATRICOPEPTIDE REPEAT-CONTAINING PROTEIN 2"/>
    <property type="match status" value="1"/>
</dbReference>
<protein>
    <recommendedName>
        <fullName evidence="5">Pentatricopeptide repeat-containing protein</fullName>
    </recommendedName>
</protein>
<keyword evidence="1" id="KW-0677">Repeat</keyword>
<comment type="caution">
    <text evidence="3">The sequence shown here is derived from an EMBL/GenBank/DDBJ whole genome shotgun (WGS) entry which is preliminary data.</text>
</comment>
<dbReference type="InterPro" id="IPR011990">
    <property type="entry name" value="TPR-like_helical_dom_sf"/>
</dbReference>
<proteinExistence type="predicted"/>
<dbReference type="AlphaFoldDB" id="A0A9P6Q878"/>
<accession>A0A9P6Q878</accession>
<evidence type="ECO:0000313" key="4">
    <source>
        <dbReference type="Proteomes" id="UP000726737"/>
    </source>
</evidence>
<sequence>ERLELEVNGTADDYFYLIQAWIKCGELKRATLAFEKMESIGVPLRVRTLAAMTRAHARSGNLAVAGTMVQRMKDMNLHPSSIYDLSALLEYYIKMTPVSSSSYSTSTAPPASYPADDTGATTTQRTSSNPSQERVREIWRAIEYQLQRQDSASTTVLSNTSFSYRIYLTFLVNKVHDLDSAAELIDKMVVKNISPELERYQKTALSVLQRLMKHGYFTEVTMLLGQKNAALARVTPQNVWGNLMEACMARNENQTARWVYNDMIRYGIPPSVKCKKMFSELQQLGGTTDRADPTVAGPGHTATGNTKDETSNILNILFNRQPKPVLS</sequence>
<feature type="non-terminal residue" evidence="3">
    <location>
        <position position="1"/>
    </location>
</feature>
<keyword evidence="4" id="KW-1185">Reference proteome</keyword>
<evidence type="ECO:0000313" key="3">
    <source>
        <dbReference type="EMBL" id="KAG0262632.1"/>
    </source>
</evidence>
<dbReference type="PANTHER" id="PTHR47933">
    <property type="entry name" value="PENTATRICOPEPTIDE REPEAT-CONTAINING PROTEIN 1, MITOCHONDRIAL"/>
    <property type="match status" value="1"/>
</dbReference>
<dbReference type="InterPro" id="IPR051240">
    <property type="entry name" value="Mito_RNA-Proc/Resp"/>
</dbReference>
<dbReference type="Gene3D" id="1.25.40.10">
    <property type="entry name" value="Tetratricopeptide repeat domain"/>
    <property type="match status" value="2"/>
</dbReference>
<dbReference type="GO" id="GO:0003729">
    <property type="term" value="F:mRNA binding"/>
    <property type="evidence" value="ECO:0007669"/>
    <property type="project" value="TreeGrafter"/>
</dbReference>
<dbReference type="InterPro" id="IPR002885">
    <property type="entry name" value="PPR_rpt"/>
</dbReference>
<organism evidence="3 4">
    <name type="scientific">Mortierella polycephala</name>
    <dbReference type="NCBI Taxonomy" id="41804"/>
    <lineage>
        <taxon>Eukaryota</taxon>
        <taxon>Fungi</taxon>
        <taxon>Fungi incertae sedis</taxon>
        <taxon>Mucoromycota</taxon>
        <taxon>Mortierellomycotina</taxon>
        <taxon>Mortierellomycetes</taxon>
        <taxon>Mortierellales</taxon>
        <taxon>Mortierellaceae</taxon>
        <taxon>Mortierella</taxon>
    </lineage>
</organism>
<dbReference type="OrthoDB" id="185373at2759"/>
<feature type="compositionally biased region" description="Polar residues" evidence="2">
    <location>
        <begin position="119"/>
        <end position="132"/>
    </location>
</feature>
<dbReference type="Proteomes" id="UP000726737">
    <property type="component" value="Unassembled WGS sequence"/>
</dbReference>
<dbReference type="Pfam" id="PF01535">
    <property type="entry name" value="PPR"/>
    <property type="match status" value="1"/>
</dbReference>
<feature type="region of interest" description="Disordered" evidence="2">
    <location>
        <begin position="286"/>
        <end position="307"/>
    </location>
</feature>
<name>A0A9P6Q878_9FUNG</name>
<reference evidence="3" key="1">
    <citation type="journal article" date="2020" name="Fungal Divers.">
        <title>Resolving the Mortierellaceae phylogeny through synthesis of multi-gene phylogenetics and phylogenomics.</title>
        <authorList>
            <person name="Vandepol N."/>
            <person name="Liber J."/>
            <person name="Desiro A."/>
            <person name="Na H."/>
            <person name="Kennedy M."/>
            <person name="Barry K."/>
            <person name="Grigoriev I.V."/>
            <person name="Miller A.N."/>
            <person name="O'Donnell K."/>
            <person name="Stajich J.E."/>
            <person name="Bonito G."/>
        </authorList>
    </citation>
    <scope>NUCLEOTIDE SEQUENCE</scope>
    <source>
        <strain evidence="3">KOD948</strain>
    </source>
</reference>
<evidence type="ECO:0008006" key="5">
    <source>
        <dbReference type="Google" id="ProtNLM"/>
    </source>
</evidence>